<dbReference type="PANTHER" id="PTHR45629:SF7">
    <property type="entry name" value="DNA EXCISION REPAIR PROTEIN ERCC-6-RELATED"/>
    <property type="match status" value="1"/>
</dbReference>
<dbReference type="InterPro" id="IPR001650">
    <property type="entry name" value="Helicase_C-like"/>
</dbReference>
<dbReference type="PANTHER" id="PTHR45629">
    <property type="entry name" value="SNF2/RAD54 FAMILY MEMBER"/>
    <property type="match status" value="1"/>
</dbReference>
<feature type="domain" description="Helicase ATP-binding" evidence="3">
    <location>
        <begin position="281"/>
        <end position="440"/>
    </location>
</feature>
<dbReference type="InterPro" id="IPR038718">
    <property type="entry name" value="SNF2-like_sf"/>
</dbReference>
<dbReference type="SUPFAM" id="SSF52540">
    <property type="entry name" value="P-loop containing nucleoside triphosphate hydrolases"/>
    <property type="match status" value="2"/>
</dbReference>
<evidence type="ECO:0000259" key="3">
    <source>
        <dbReference type="PROSITE" id="PS51192"/>
    </source>
</evidence>
<feature type="compositionally biased region" description="Basic and acidic residues" evidence="2">
    <location>
        <begin position="662"/>
        <end position="679"/>
    </location>
</feature>
<dbReference type="Pfam" id="PF00176">
    <property type="entry name" value="SNF2-rel_dom"/>
    <property type="match status" value="1"/>
</dbReference>
<dbReference type="Gene3D" id="1.10.150.20">
    <property type="entry name" value="5' to 3' exonuclease, C-terminal subdomain"/>
    <property type="match status" value="1"/>
</dbReference>
<organism evidence="5 6">
    <name type="scientific">Saccharothrix longispora</name>
    <dbReference type="NCBI Taxonomy" id="33920"/>
    <lineage>
        <taxon>Bacteria</taxon>
        <taxon>Bacillati</taxon>
        <taxon>Actinomycetota</taxon>
        <taxon>Actinomycetes</taxon>
        <taxon>Pseudonocardiales</taxon>
        <taxon>Pseudonocardiaceae</taxon>
        <taxon>Saccharothrix</taxon>
    </lineage>
</organism>
<dbReference type="Proteomes" id="UP001268819">
    <property type="component" value="Unassembled WGS sequence"/>
</dbReference>
<evidence type="ECO:0000313" key="6">
    <source>
        <dbReference type="Proteomes" id="UP001268819"/>
    </source>
</evidence>
<keyword evidence="5" id="KW-0347">Helicase</keyword>
<keyword evidence="5" id="KW-0547">Nucleotide-binding</keyword>
<protein>
    <submittedName>
        <fullName evidence="5">Superfamily II DNA or RNA helicase</fullName>
    </submittedName>
</protein>
<dbReference type="Gene3D" id="3.40.50.10810">
    <property type="entry name" value="Tandem AAA-ATPase domain"/>
    <property type="match status" value="1"/>
</dbReference>
<keyword evidence="1" id="KW-0378">Hydrolase</keyword>
<dbReference type="InterPro" id="IPR027417">
    <property type="entry name" value="P-loop_NTPase"/>
</dbReference>
<dbReference type="Gene3D" id="3.40.50.300">
    <property type="entry name" value="P-loop containing nucleotide triphosphate hydrolases"/>
    <property type="match status" value="1"/>
</dbReference>
<dbReference type="InterPro" id="IPR049730">
    <property type="entry name" value="SNF2/RAD54-like_C"/>
</dbReference>
<gene>
    <name evidence="5" type="ORF">J2S66_000911</name>
</gene>
<evidence type="ECO:0000256" key="2">
    <source>
        <dbReference type="SAM" id="MobiDB-lite"/>
    </source>
</evidence>
<dbReference type="EMBL" id="JAVDSG010000001">
    <property type="protein sequence ID" value="MDR6592527.1"/>
    <property type="molecule type" value="Genomic_DNA"/>
</dbReference>
<name>A0ABU1PPD5_9PSEU</name>
<comment type="caution">
    <text evidence="5">The sequence shown here is derived from an EMBL/GenBank/DDBJ whole genome shotgun (WGS) entry which is preliminary data.</text>
</comment>
<dbReference type="GO" id="GO:0004386">
    <property type="term" value="F:helicase activity"/>
    <property type="evidence" value="ECO:0007669"/>
    <property type="project" value="UniProtKB-KW"/>
</dbReference>
<keyword evidence="6" id="KW-1185">Reference proteome</keyword>
<dbReference type="PROSITE" id="PS51194">
    <property type="entry name" value="HELICASE_CTER"/>
    <property type="match status" value="1"/>
</dbReference>
<dbReference type="CDD" id="cd18793">
    <property type="entry name" value="SF2_C_SNF"/>
    <property type="match status" value="1"/>
</dbReference>
<dbReference type="SMART" id="SM00490">
    <property type="entry name" value="HELICc"/>
    <property type="match status" value="1"/>
</dbReference>
<dbReference type="InterPro" id="IPR050496">
    <property type="entry name" value="SNF2_RAD54_helicase_repair"/>
</dbReference>
<dbReference type="PROSITE" id="PS51192">
    <property type="entry name" value="HELICASE_ATP_BIND_1"/>
    <property type="match status" value="1"/>
</dbReference>
<evidence type="ECO:0000256" key="1">
    <source>
        <dbReference type="ARBA" id="ARBA00022801"/>
    </source>
</evidence>
<evidence type="ECO:0000259" key="4">
    <source>
        <dbReference type="PROSITE" id="PS51194"/>
    </source>
</evidence>
<reference evidence="5 6" key="1">
    <citation type="submission" date="2023-07" db="EMBL/GenBank/DDBJ databases">
        <title>Sequencing the genomes of 1000 actinobacteria strains.</title>
        <authorList>
            <person name="Klenk H.-P."/>
        </authorList>
    </citation>
    <scope>NUCLEOTIDE SEQUENCE [LARGE SCALE GENOMIC DNA]</scope>
    <source>
        <strain evidence="5 6">DSM 43749</strain>
    </source>
</reference>
<sequence>MDRLVEAGTAHSERVDHLRRIGQAQVSRLVDAEVYARLAARPVTDLRGRVDERTKLKALVDAGYKTVAELLAHDTSTLREHHGVGPHTAQQAAEAARELADEVRRGVRIRFDPKRPDPDYTELLCVIAALRQAVATRSAVQVRSQRFSERVASVARAAAPARSWWRMALTWGSRRHRVLDAVLDLDGVLTSSEVSGFRVELEALGQATTPAVHASTVWDSYSRDAAGFNALLASLGGRGDLDEHEGAQGFLPQAARHEVGAVDLNTTGMKTALFGYQAFGARFVILRGKCILGDEMGLGKTVQALAAMVHLAAVKPHRFLVVCPLTLLGNWLQEIVKHTDLTAYSLHGPGRPAATQAWRRTGGVAVVTYDTVRTLKDLKPLAADMLVVDEAHRVKNPDARQTEQVRVLAEGTERVLLLTGTPMENTVSEFRVLVEHLDKGLAARLAIGGSSPDAEEFRRRVAPVYLRRNVEDVLTELPNKIEIDDWVLSSPQDADAYRTAVATKDAMAMRQATFGPRSEKLKRLMEIVDEARDDGRKVIVFSYFHRVLDIASAALGDGVVGRLDGNTPAARRQGLIDAFTGKTGHAVLLAQIETGGEGLNIQAASVVVITEPQWRPSKEDQAVARAYRMGQVGVVQVHRLLAKDTIDQRIREKQAQKIEAFDRYARPSDTKDADPRAIDPQEQGEMIQAEYRRLGL</sequence>
<dbReference type="InterPro" id="IPR000330">
    <property type="entry name" value="SNF2_N"/>
</dbReference>
<accession>A0ABU1PPD5</accession>
<feature type="region of interest" description="Disordered" evidence="2">
    <location>
        <begin position="662"/>
        <end position="684"/>
    </location>
</feature>
<dbReference type="InterPro" id="IPR014001">
    <property type="entry name" value="Helicase_ATP-bd"/>
</dbReference>
<evidence type="ECO:0000313" key="5">
    <source>
        <dbReference type="EMBL" id="MDR6592527.1"/>
    </source>
</evidence>
<feature type="domain" description="Helicase C-terminal" evidence="4">
    <location>
        <begin position="520"/>
        <end position="676"/>
    </location>
</feature>
<dbReference type="SMART" id="SM00487">
    <property type="entry name" value="DEXDc"/>
    <property type="match status" value="1"/>
</dbReference>
<keyword evidence="5" id="KW-0067">ATP-binding</keyword>
<proteinExistence type="predicted"/>
<dbReference type="CDD" id="cd17919">
    <property type="entry name" value="DEXHc_Snf"/>
    <property type="match status" value="1"/>
</dbReference>